<feature type="transmembrane region" description="Helical" evidence="1">
    <location>
        <begin position="29"/>
        <end position="46"/>
    </location>
</feature>
<keyword evidence="1" id="KW-0812">Transmembrane</keyword>
<gene>
    <name evidence="2" type="ORF">FUA26_05835</name>
</gene>
<evidence type="ECO:0000256" key="1">
    <source>
        <dbReference type="SAM" id="Phobius"/>
    </source>
</evidence>
<keyword evidence="3" id="KW-1185">Reference proteome</keyword>
<sequence length="86" mass="9772">MLITLLCAFLLVVLVSTIAIIYLSNTYKNGPIILTSGMLLFFQIALSTINQYLYPHRLFSVLILLTHFMSLYFLAKFIVETKPING</sequence>
<protein>
    <submittedName>
        <fullName evidence="2">Uncharacterized protein</fullName>
    </submittedName>
</protein>
<keyword evidence="1" id="KW-1133">Transmembrane helix</keyword>
<dbReference type="AlphaFoldDB" id="A0A5C7AS52"/>
<comment type="caution">
    <text evidence="2">The sequence shown here is derived from an EMBL/GenBank/DDBJ whole genome shotgun (WGS) entry which is preliminary data.</text>
</comment>
<feature type="transmembrane region" description="Helical" evidence="1">
    <location>
        <begin position="58"/>
        <end position="79"/>
    </location>
</feature>
<organism evidence="2 3">
    <name type="scientific">Seonamhaeicola algicola</name>
    <dbReference type="NCBI Taxonomy" id="1719036"/>
    <lineage>
        <taxon>Bacteria</taxon>
        <taxon>Pseudomonadati</taxon>
        <taxon>Bacteroidota</taxon>
        <taxon>Flavobacteriia</taxon>
        <taxon>Flavobacteriales</taxon>
        <taxon>Flavobacteriaceae</taxon>
    </lineage>
</organism>
<evidence type="ECO:0000313" key="3">
    <source>
        <dbReference type="Proteomes" id="UP000321790"/>
    </source>
</evidence>
<keyword evidence="1" id="KW-0472">Membrane</keyword>
<evidence type="ECO:0000313" key="2">
    <source>
        <dbReference type="EMBL" id="TXE11586.1"/>
    </source>
</evidence>
<reference evidence="3" key="1">
    <citation type="submission" date="2019-08" db="EMBL/GenBank/DDBJ databases">
        <title>Seonamhaeicola sediminis sp. nov., isolated from marine sediment.</title>
        <authorList>
            <person name="Cao W.R."/>
        </authorList>
    </citation>
    <scope>NUCLEOTIDE SEQUENCE [LARGE SCALE GENOMIC DNA]</scope>
    <source>
        <strain evidence="3">Gy8</strain>
    </source>
</reference>
<accession>A0A5C7AS52</accession>
<name>A0A5C7AS52_9FLAO</name>
<dbReference type="Proteomes" id="UP000321790">
    <property type="component" value="Unassembled WGS sequence"/>
</dbReference>
<dbReference type="EMBL" id="VOSC01000019">
    <property type="protein sequence ID" value="TXE11586.1"/>
    <property type="molecule type" value="Genomic_DNA"/>
</dbReference>
<proteinExistence type="predicted"/>